<dbReference type="Pfam" id="PF10400">
    <property type="entry name" value="Vir_act_alpha_C"/>
    <property type="match status" value="1"/>
</dbReference>
<dbReference type="Gene3D" id="1.10.10.10">
    <property type="entry name" value="Winged helix-like DNA-binding domain superfamily/Winged helix DNA-binding domain"/>
    <property type="match status" value="1"/>
</dbReference>
<keyword evidence="4" id="KW-1185">Reference proteome</keyword>
<protein>
    <submittedName>
        <fullName evidence="3">Helix-turn-helix transcriptional regulator</fullName>
    </submittedName>
</protein>
<dbReference type="Pfam" id="PF03551">
    <property type="entry name" value="PadR"/>
    <property type="match status" value="1"/>
</dbReference>
<dbReference type="InterPro" id="IPR036388">
    <property type="entry name" value="WH-like_DNA-bd_sf"/>
</dbReference>
<dbReference type="RefSeq" id="WP_207673794.1">
    <property type="nucleotide sequence ID" value="NZ_JAFREM010000018.1"/>
</dbReference>
<name>A0ABS3LCW6_9ENTE</name>
<feature type="domain" description="Transcription regulator PadR C-terminal" evidence="2">
    <location>
        <begin position="90"/>
        <end position="183"/>
    </location>
</feature>
<dbReference type="InterPro" id="IPR052509">
    <property type="entry name" value="Metal_resp_DNA-bind_regulator"/>
</dbReference>
<dbReference type="Gene3D" id="6.10.140.190">
    <property type="match status" value="1"/>
</dbReference>
<dbReference type="PANTHER" id="PTHR33169">
    <property type="entry name" value="PADR-FAMILY TRANSCRIPTIONAL REGULATOR"/>
    <property type="match status" value="1"/>
</dbReference>
<dbReference type="PANTHER" id="PTHR33169:SF14">
    <property type="entry name" value="TRANSCRIPTIONAL REGULATOR RV3488"/>
    <property type="match status" value="1"/>
</dbReference>
<sequence>MDIIILGFLMIKSSTLYELRQQINSTLSKISSSSTGSIQAALKKLLKAGMITFVEQVEGGVNKKIYSITDSGKEYFEEKIAAPMLHKEKNMELSKFFFMGFVDPGKRVQLIRGYIDELKNELAVLEQMNANLEPRYPLSPMTDERFSEDELNGIAQFQYATLDLDMAKLKFEIQWFQEFVAGLEEKNS</sequence>
<dbReference type="SUPFAM" id="SSF46785">
    <property type="entry name" value="Winged helix' DNA-binding domain"/>
    <property type="match status" value="1"/>
</dbReference>
<evidence type="ECO:0000259" key="1">
    <source>
        <dbReference type="Pfam" id="PF03551"/>
    </source>
</evidence>
<dbReference type="InterPro" id="IPR036390">
    <property type="entry name" value="WH_DNA-bd_sf"/>
</dbReference>
<dbReference type="InterPro" id="IPR018309">
    <property type="entry name" value="Tscrpt_reg_PadR_C"/>
</dbReference>
<evidence type="ECO:0000259" key="2">
    <source>
        <dbReference type="Pfam" id="PF10400"/>
    </source>
</evidence>
<evidence type="ECO:0000313" key="3">
    <source>
        <dbReference type="EMBL" id="MBO1306873.1"/>
    </source>
</evidence>
<reference evidence="3 4" key="1">
    <citation type="submission" date="2021-03" db="EMBL/GenBank/DDBJ databases">
        <title>Enterococcal diversity collection.</title>
        <authorList>
            <person name="Gilmore M.S."/>
            <person name="Schwartzman J."/>
            <person name="Van Tyne D."/>
            <person name="Martin M."/>
            <person name="Earl A.M."/>
            <person name="Manson A.L."/>
            <person name="Straub T."/>
            <person name="Salamzade R."/>
            <person name="Saavedra J."/>
            <person name="Lebreton F."/>
            <person name="Prichula J."/>
            <person name="Schaufler K."/>
            <person name="Gaca A."/>
            <person name="Sgardioli B."/>
            <person name="Wagenaar J."/>
            <person name="Strong T."/>
        </authorList>
    </citation>
    <scope>NUCLEOTIDE SEQUENCE [LARGE SCALE GENOMIC DNA]</scope>
    <source>
        <strain evidence="3 4">669A</strain>
    </source>
</reference>
<gene>
    <name evidence="3" type="ORF">JZO70_11915</name>
</gene>
<dbReference type="Proteomes" id="UP000664601">
    <property type="component" value="Unassembled WGS sequence"/>
</dbReference>
<organism evidence="3 4">
    <name type="scientific">Candidatus Enterococcus moelleringii</name>
    <dbReference type="NCBI Taxonomy" id="2815325"/>
    <lineage>
        <taxon>Bacteria</taxon>
        <taxon>Bacillati</taxon>
        <taxon>Bacillota</taxon>
        <taxon>Bacilli</taxon>
        <taxon>Lactobacillales</taxon>
        <taxon>Enterococcaceae</taxon>
        <taxon>Enterococcus</taxon>
    </lineage>
</organism>
<proteinExistence type="predicted"/>
<feature type="domain" description="Transcription regulator PadR N-terminal" evidence="1">
    <location>
        <begin position="6"/>
        <end position="78"/>
    </location>
</feature>
<evidence type="ECO:0000313" key="4">
    <source>
        <dbReference type="Proteomes" id="UP000664601"/>
    </source>
</evidence>
<accession>A0ABS3LCW6</accession>
<comment type="caution">
    <text evidence="3">The sequence shown here is derived from an EMBL/GenBank/DDBJ whole genome shotgun (WGS) entry which is preliminary data.</text>
</comment>
<dbReference type="InterPro" id="IPR005149">
    <property type="entry name" value="Tscrpt_reg_PadR_N"/>
</dbReference>
<dbReference type="EMBL" id="JAFREM010000018">
    <property type="protein sequence ID" value="MBO1306873.1"/>
    <property type="molecule type" value="Genomic_DNA"/>
</dbReference>